<dbReference type="GO" id="GO:0003677">
    <property type="term" value="F:DNA binding"/>
    <property type="evidence" value="ECO:0007669"/>
    <property type="project" value="InterPro"/>
</dbReference>
<comment type="caution">
    <text evidence="2">The sequence shown here is derived from an EMBL/GenBank/DDBJ whole genome shotgun (WGS) entry which is preliminary data.</text>
</comment>
<feature type="region of interest" description="Disordered" evidence="1">
    <location>
        <begin position="185"/>
        <end position="209"/>
    </location>
</feature>
<dbReference type="InterPro" id="IPR018330">
    <property type="entry name" value="RecT_fam"/>
</dbReference>
<dbReference type="Proteomes" id="UP000269573">
    <property type="component" value="Unassembled WGS sequence"/>
</dbReference>
<dbReference type="RefSeq" id="WP_122922053.1">
    <property type="nucleotide sequence ID" value="NZ_RHHU01000002.1"/>
</dbReference>
<evidence type="ECO:0000313" key="2">
    <source>
        <dbReference type="EMBL" id="RNB90187.1"/>
    </source>
</evidence>
<evidence type="ECO:0000313" key="3">
    <source>
        <dbReference type="Proteomes" id="UP000269573"/>
    </source>
</evidence>
<sequence>MSQNAIAQVATNNVVPAFTKEERDTLVNTIARGATPHELSLFINMCQSAQLNPFLNQIYFIKYGDKANIQISVEGIQAIARRREDFAGFTAEVVKENDHFQADVIKAEVEHKVNGFTRGKTVGAYCIAHRKNFPSVLVLIGKEETKAMETGNNKNMWANYYDDMIRKHAIKRALKLQFGIEIGEDEQQSEPTSSIPTYQPDQSKPVIDMTPTKTIEVEEGERIDPEVEMKKGWEEIRNLSEQMQYTEDDLKAFIKEKTGKTARQLKLPEVIGLRKIMELEIASQTRGQHNDGQADEDDFNLFDQP</sequence>
<feature type="compositionally biased region" description="Polar residues" evidence="1">
    <location>
        <begin position="189"/>
        <end position="202"/>
    </location>
</feature>
<name>A0A3M8DT76_9BACL</name>
<keyword evidence="3" id="KW-1185">Reference proteome</keyword>
<evidence type="ECO:0000256" key="1">
    <source>
        <dbReference type="SAM" id="MobiDB-lite"/>
    </source>
</evidence>
<reference evidence="2 3" key="1">
    <citation type="submission" date="2018-10" db="EMBL/GenBank/DDBJ databases">
        <title>Phylogenomics of Brevibacillus.</title>
        <authorList>
            <person name="Dunlap C."/>
        </authorList>
    </citation>
    <scope>NUCLEOTIDE SEQUENCE [LARGE SCALE GENOMIC DNA]</scope>
    <source>
        <strain evidence="2 3">JCM 15774</strain>
    </source>
</reference>
<dbReference type="EMBL" id="RHHU01000002">
    <property type="protein sequence ID" value="RNB90187.1"/>
    <property type="molecule type" value="Genomic_DNA"/>
</dbReference>
<gene>
    <name evidence="2" type="ORF">EDM59_01710</name>
</gene>
<dbReference type="AlphaFoldDB" id="A0A3M8DT76"/>
<proteinExistence type="predicted"/>
<protein>
    <submittedName>
        <fullName evidence="2">RecT protein</fullName>
    </submittedName>
</protein>
<feature type="compositionally biased region" description="Acidic residues" evidence="1">
    <location>
        <begin position="293"/>
        <end position="305"/>
    </location>
</feature>
<organism evidence="2 3">
    <name type="scientific">Brevibacillus nitrificans</name>
    <dbReference type="NCBI Taxonomy" id="651560"/>
    <lineage>
        <taxon>Bacteria</taxon>
        <taxon>Bacillati</taxon>
        <taxon>Bacillota</taxon>
        <taxon>Bacilli</taxon>
        <taxon>Bacillales</taxon>
        <taxon>Paenibacillaceae</taxon>
        <taxon>Brevibacillus</taxon>
    </lineage>
</organism>
<dbReference type="Pfam" id="PF03837">
    <property type="entry name" value="RecT"/>
    <property type="match status" value="1"/>
</dbReference>
<feature type="region of interest" description="Disordered" evidence="1">
    <location>
        <begin position="284"/>
        <end position="305"/>
    </location>
</feature>
<dbReference type="GO" id="GO:0006259">
    <property type="term" value="P:DNA metabolic process"/>
    <property type="evidence" value="ECO:0007669"/>
    <property type="project" value="InterPro"/>
</dbReference>
<accession>A0A3M8DT76</accession>